<gene>
    <name evidence="2" type="ORF">UREG_01750</name>
</gene>
<protein>
    <submittedName>
        <fullName evidence="2">Uncharacterized protein</fullName>
    </submittedName>
</protein>
<evidence type="ECO:0000313" key="3">
    <source>
        <dbReference type="Proteomes" id="UP000002058"/>
    </source>
</evidence>
<dbReference type="GeneID" id="8443803"/>
<dbReference type="VEuPathDB" id="FungiDB:UREG_01750"/>
<organism evidence="2 3">
    <name type="scientific">Uncinocarpus reesii (strain UAMH 1704)</name>
    <dbReference type="NCBI Taxonomy" id="336963"/>
    <lineage>
        <taxon>Eukaryota</taxon>
        <taxon>Fungi</taxon>
        <taxon>Dikarya</taxon>
        <taxon>Ascomycota</taxon>
        <taxon>Pezizomycotina</taxon>
        <taxon>Eurotiomycetes</taxon>
        <taxon>Eurotiomycetidae</taxon>
        <taxon>Onygenales</taxon>
        <taxon>Onygenaceae</taxon>
        <taxon>Uncinocarpus</taxon>
    </lineage>
</organism>
<keyword evidence="3" id="KW-1185">Reference proteome</keyword>
<dbReference type="Proteomes" id="UP000002058">
    <property type="component" value="Unassembled WGS sequence"/>
</dbReference>
<feature type="region of interest" description="Disordered" evidence="1">
    <location>
        <begin position="1"/>
        <end position="24"/>
    </location>
</feature>
<proteinExistence type="predicted"/>
<sequence>MDEGNVCKRSGGKRSSNSFRLRGSESYTWRRPVNEHSADPETTNPDLCWESEKRDKILFVALSS</sequence>
<accession>C4JJE3</accession>
<dbReference type="KEGG" id="ure:UREG_01750"/>
<dbReference type="AlphaFoldDB" id="C4JJE3"/>
<dbReference type="EMBL" id="CH476615">
    <property type="protein sequence ID" value="EEP76901.1"/>
    <property type="molecule type" value="Genomic_DNA"/>
</dbReference>
<evidence type="ECO:0000256" key="1">
    <source>
        <dbReference type="SAM" id="MobiDB-lite"/>
    </source>
</evidence>
<reference evidence="3" key="1">
    <citation type="journal article" date="2009" name="Genome Res.">
        <title>Comparative genomic analyses of the human fungal pathogens Coccidioides and their relatives.</title>
        <authorList>
            <person name="Sharpton T.J."/>
            <person name="Stajich J.E."/>
            <person name="Rounsley S.D."/>
            <person name="Gardner M.J."/>
            <person name="Wortman J.R."/>
            <person name="Jordar V.S."/>
            <person name="Maiti R."/>
            <person name="Kodira C.D."/>
            <person name="Neafsey D.E."/>
            <person name="Zeng Q."/>
            <person name="Hung C.-Y."/>
            <person name="McMahan C."/>
            <person name="Muszewska A."/>
            <person name="Grynberg M."/>
            <person name="Mandel M.A."/>
            <person name="Kellner E.M."/>
            <person name="Barker B.M."/>
            <person name="Galgiani J.N."/>
            <person name="Orbach M.J."/>
            <person name="Kirkland T.N."/>
            <person name="Cole G.T."/>
            <person name="Henn M.R."/>
            <person name="Birren B.W."/>
            <person name="Taylor J.W."/>
        </authorList>
    </citation>
    <scope>NUCLEOTIDE SEQUENCE [LARGE SCALE GENOMIC DNA]</scope>
    <source>
        <strain evidence="3">UAMH 1704</strain>
    </source>
</reference>
<dbReference type="InParanoid" id="C4JJE3"/>
<dbReference type="HOGENOM" id="CLU_2869336_0_0_1"/>
<dbReference type="RefSeq" id="XP_002542234.1">
    <property type="nucleotide sequence ID" value="XM_002542188.1"/>
</dbReference>
<name>C4JJE3_UNCRE</name>
<evidence type="ECO:0000313" key="2">
    <source>
        <dbReference type="EMBL" id="EEP76901.1"/>
    </source>
</evidence>